<sequence>MPNHKAVPHINQISLSSTEINPDFATFDPTSQIISTNQPRPVISPPLKPCAEVLYIRVEEGQISDTDVPLGRLQNGAFVLGASISDLFHQLIPAVQLNSASSLYSPYFNVTDPNPSPSLTDWFQFNVSYPAIDMQAVGWAVADNMDYATPIINEWPDLEFDGFPQQPEYLPFDQAWYDGWMAGHEVAMLDPLDGFSLYMLF</sequence>
<name>A0ACC0ND72_RHOML</name>
<evidence type="ECO:0000313" key="1">
    <source>
        <dbReference type="EMBL" id="KAI8550528.1"/>
    </source>
</evidence>
<gene>
    <name evidence="1" type="ORF">RHMOL_Rhmol06G0114000</name>
</gene>
<dbReference type="Proteomes" id="UP001062846">
    <property type="component" value="Chromosome 6"/>
</dbReference>
<evidence type="ECO:0000313" key="2">
    <source>
        <dbReference type="Proteomes" id="UP001062846"/>
    </source>
</evidence>
<protein>
    <submittedName>
        <fullName evidence="1">Uncharacterized protein</fullName>
    </submittedName>
</protein>
<proteinExistence type="predicted"/>
<accession>A0ACC0ND72</accession>
<organism evidence="1 2">
    <name type="scientific">Rhododendron molle</name>
    <name type="common">Chinese azalea</name>
    <name type="synonym">Azalea mollis</name>
    <dbReference type="NCBI Taxonomy" id="49168"/>
    <lineage>
        <taxon>Eukaryota</taxon>
        <taxon>Viridiplantae</taxon>
        <taxon>Streptophyta</taxon>
        <taxon>Embryophyta</taxon>
        <taxon>Tracheophyta</taxon>
        <taxon>Spermatophyta</taxon>
        <taxon>Magnoliopsida</taxon>
        <taxon>eudicotyledons</taxon>
        <taxon>Gunneridae</taxon>
        <taxon>Pentapetalae</taxon>
        <taxon>asterids</taxon>
        <taxon>Ericales</taxon>
        <taxon>Ericaceae</taxon>
        <taxon>Ericoideae</taxon>
        <taxon>Rhodoreae</taxon>
        <taxon>Rhododendron</taxon>
    </lineage>
</organism>
<reference evidence="1" key="1">
    <citation type="submission" date="2022-02" db="EMBL/GenBank/DDBJ databases">
        <title>Plant Genome Project.</title>
        <authorList>
            <person name="Zhang R.-G."/>
        </authorList>
    </citation>
    <scope>NUCLEOTIDE SEQUENCE</scope>
    <source>
        <strain evidence="1">AT1</strain>
    </source>
</reference>
<dbReference type="EMBL" id="CM046393">
    <property type="protein sequence ID" value="KAI8550528.1"/>
    <property type="molecule type" value="Genomic_DNA"/>
</dbReference>
<keyword evidence="2" id="KW-1185">Reference proteome</keyword>
<comment type="caution">
    <text evidence="1">The sequence shown here is derived from an EMBL/GenBank/DDBJ whole genome shotgun (WGS) entry which is preliminary data.</text>
</comment>